<evidence type="ECO:0000313" key="2">
    <source>
        <dbReference type="Proteomes" id="UP001610334"/>
    </source>
</evidence>
<gene>
    <name evidence="1" type="ORF">BJX63DRAFT_437992</name>
</gene>
<protein>
    <recommendedName>
        <fullName evidence="3">FAD/NAD(P)-binding domain-containing protein</fullName>
    </recommendedName>
</protein>
<name>A0ABR4GTB5_9EURO</name>
<comment type="caution">
    <text evidence="1">The sequence shown here is derived from an EMBL/GenBank/DDBJ whole genome shotgun (WGS) entry which is preliminary data.</text>
</comment>
<dbReference type="EMBL" id="JBFXLT010000191">
    <property type="protein sequence ID" value="KAL2802315.1"/>
    <property type="molecule type" value="Genomic_DNA"/>
</dbReference>
<proteinExistence type="predicted"/>
<dbReference type="Proteomes" id="UP001610334">
    <property type="component" value="Unassembled WGS sequence"/>
</dbReference>
<keyword evidence="2" id="KW-1185">Reference proteome</keyword>
<organism evidence="1 2">
    <name type="scientific">Aspergillus granulosus</name>
    <dbReference type="NCBI Taxonomy" id="176169"/>
    <lineage>
        <taxon>Eukaryota</taxon>
        <taxon>Fungi</taxon>
        <taxon>Dikarya</taxon>
        <taxon>Ascomycota</taxon>
        <taxon>Pezizomycotina</taxon>
        <taxon>Eurotiomycetes</taxon>
        <taxon>Eurotiomycetidae</taxon>
        <taxon>Eurotiales</taxon>
        <taxon>Aspergillaceae</taxon>
        <taxon>Aspergillus</taxon>
        <taxon>Aspergillus subgen. Nidulantes</taxon>
    </lineage>
</organism>
<reference evidence="1 2" key="1">
    <citation type="submission" date="2024-07" db="EMBL/GenBank/DDBJ databases">
        <title>Section-level genome sequencing and comparative genomics of Aspergillus sections Usti and Cavernicolus.</title>
        <authorList>
            <consortium name="Lawrence Berkeley National Laboratory"/>
            <person name="Nybo J.L."/>
            <person name="Vesth T.C."/>
            <person name="Theobald S."/>
            <person name="Frisvad J.C."/>
            <person name="Larsen T.O."/>
            <person name="Kjaerboelling I."/>
            <person name="Rothschild-Mancinelli K."/>
            <person name="Lyhne E.K."/>
            <person name="Kogle M.E."/>
            <person name="Barry K."/>
            <person name="Clum A."/>
            <person name="Na H."/>
            <person name="Ledsgaard L."/>
            <person name="Lin J."/>
            <person name="Lipzen A."/>
            <person name="Kuo A."/>
            <person name="Riley R."/>
            <person name="Mondo S."/>
            <person name="Labutti K."/>
            <person name="Haridas S."/>
            <person name="Pangalinan J."/>
            <person name="Salamov A.A."/>
            <person name="Simmons B.A."/>
            <person name="Magnuson J.K."/>
            <person name="Chen J."/>
            <person name="Drula E."/>
            <person name="Henrissat B."/>
            <person name="Wiebenga A."/>
            <person name="Lubbers R.J."/>
            <person name="Gomes A.C."/>
            <person name="Makela M.R."/>
            <person name="Stajich J."/>
            <person name="Grigoriev I.V."/>
            <person name="Mortensen U.H."/>
            <person name="De Vries R.P."/>
            <person name="Baker S.E."/>
            <person name="Andersen M.R."/>
        </authorList>
    </citation>
    <scope>NUCLEOTIDE SEQUENCE [LARGE SCALE GENOMIC DNA]</scope>
    <source>
        <strain evidence="1 2">CBS 588.65</strain>
    </source>
</reference>
<accession>A0ABR4GTB5</accession>
<evidence type="ECO:0008006" key="3">
    <source>
        <dbReference type="Google" id="ProtNLM"/>
    </source>
</evidence>
<evidence type="ECO:0000313" key="1">
    <source>
        <dbReference type="EMBL" id="KAL2802315.1"/>
    </source>
</evidence>
<sequence>MSYPESICKKTSRILVSPTLQMLASDTNTTSTANPNPTPSNRILAVGDVATHPGPLMARAGFMQAEIVSQNILSLISGQPSAKIYKPNWFIEGAIKLTLGKMHNVIYARSAVEGGSEAMTVSRKGKEDLDFGMAWRQCWVNAEFERVKGGEVGLRLRHGFACLHLDLPVTFRAVGSSN</sequence>